<dbReference type="EMBL" id="JAERSE020000001">
    <property type="protein sequence ID" value="MCA6065655.1"/>
    <property type="molecule type" value="Genomic_DNA"/>
</dbReference>
<keyword evidence="2" id="KW-1185">Reference proteome</keyword>
<dbReference type="RefSeq" id="WP_225685531.1">
    <property type="nucleotide sequence ID" value="NZ_JAERSE020000001.1"/>
</dbReference>
<accession>A0ABS7ZYG3</accession>
<dbReference type="PROSITE" id="PS51257">
    <property type="entry name" value="PROKAR_LIPOPROTEIN"/>
    <property type="match status" value="1"/>
</dbReference>
<comment type="caution">
    <text evidence="1">The sequence shown here is derived from an EMBL/GenBank/DDBJ whole genome shotgun (WGS) entry which is preliminary data.</text>
</comment>
<evidence type="ECO:0000313" key="2">
    <source>
        <dbReference type="Proteomes" id="UP000618240"/>
    </source>
</evidence>
<sequence>MMKYILVASLFFIISCKDAKKADENTNTSVIENKEVTDIKGEAEAAKNWLKTSIVSYFKADISKQQKIMQDITTKDYYQYKTEATNVDMDVDGSLSLKEFQKKWENKYNTKYAGINTGFLISAQDWTNIEVKKCELDAISGDEAFVFDVELVDEGAKAIFKRKIGVVKKDNKFLIADVIEKE</sequence>
<name>A0ABS7ZYG3_9FLAO</name>
<reference evidence="1 2" key="1">
    <citation type="submission" date="2021-09" db="EMBL/GenBank/DDBJ databases">
        <title>Genome sequencing and assembly of Chryseobacterium sp. RG1.</title>
        <authorList>
            <person name="Chhetri G."/>
        </authorList>
    </citation>
    <scope>NUCLEOTIDE SEQUENCE [LARGE SCALE GENOMIC DNA]</scope>
    <source>
        <strain evidence="1 2">RG1</strain>
    </source>
</reference>
<protein>
    <recommendedName>
        <fullName evidence="3">DUF3828 domain-containing protein</fullName>
    </recommendedName>
</protein>
<dbReference type="Proteomes" id="UP000618240">
    <property type="component" value="Unassembled WGS sequence"/>
</dbReference>
<organism evidence="1 2">
    <name type="scientific">Chryseobacterium tagetis</name>
    <dbReference type="NCBI Taxonomy" id="2801334"/>
    <lineage>
        <taxon>Bacteria</taxon>
        <taxon>Pseudomonadati</taxon>
        <taxon>Bacteroidota</taxon>
        <taxon>Flavobacteriia</taxon>
        <taxon>Flavobacteriales</taxon>
        <taxon>Weeksellaceae</taxon>
        <taxon>Chryseobacterium group</taxon>
        <taxon>Chryseobacterium</taxon>
    </lineage>
</organism>
<proteinExistence type="predicted"/>
<evidence type="ECO:0008006" key="3">
    <source>
        <dbReference type="Google" id="ProtNLM"/>
    </source>
</evidence>
<gene>
    <name evidence="1" type="ORF">JI747_000610</name>
</gene>
<evidence type="ECO:0000313" key="1">
    <source>
        <dbReference type="EMBL" id="MCA6065655.1"/>
    </source>
</evidence>